<proteinExistence type="inferred from homology"/>
<comment type="similarity">
    <text evidence="1 2">Belongs to the glycosyl hydrolase 35 family.</text>
</comment>
<feature type="region of interest" description="Disordered" evidence="3">
    <location>
        <begin position="304"/>
        <end position="337"/>
    </location>
</feature>
<reference evidence="5 6" key="1">
    <citation type="submission" date="2019-07" db="EMBL/GenBank/DDBJ databases">
        <authorList>
            <person name="Zhou L.-Y."/>
        </authorList>
    </citation>
    <scope>NUCLEOTIDE SEQUENCE [LARGE SCALE GENOMIC DNA]</scope>
    <source>
        <strain evidence="5 6">YIM 101269</strain>
    </source>
</reference>
<dbReference type="Proteomes" id="UP000317638">
    <property type="component" value="Unassembled WGS sequence"/>
</dbReference>
<feature type="compositionally biased region" description="Basic and acidic residues" evidence="3">
    <location>
        <begin position="304"/>
        <end position="315"/>
    </location>
</feature>
<dbReference type="GO" id="GO:0004553">
    <property type="term" value="F:hydrolase activity, hydrolyzing O-glycosyl compounds"/>
    <property type="evidence" value="ECO:0007669"/>
    <property type="project" value="InterPro"/>
</dbReference>
<dbReference type="Gene3D" id="3.20.20.80">
    <property type="entry name" value="Glycosidases"/>
    <property type="match status" value="1"/>
</dbReference>
<feature type="domain" description="Glycoside hydrolase 35 catalytic" evidence="4">
    <location>
        <begin position="91"/>
        <end position="219"/>
    </location>
</feature>
<organism evidence="5 6">
    <name type="scientific">Tessaracoccus rhinocerotis</name>
    <dbReference type="NCBI Taxonomy" id="1689449"/>
    <lineage>
        <taxon>Bacteria</taxon>
        <taxon>Bacillati</taxon>
        <taxon>Actinomycetota</taxon>
        <taxon>Actinomycetes</taxon>
        <taxon>Propionibacteriales</taxon>
        <taxon>Propionibacteriaceae</taxon>
        <taxon>Tessaracoccus</taxon>
    </lineage>
</organism>
<evidence type="ECO:0000256" key="2">
    <source>
        <dbReference type="RuleBase" id="RU003679"/>
    </source>
</evidence>
<dbReference type="InterPro" id="IPR001944">
    <property type="entry name" value="Glycoside_Hdrlase_35"/>
</dbReference>
<evidence type="ECO:0000256" key="1">
    <source>
        <dbReference type="ARBA" id="ARBA00009809"/>
    </source>
</evidence>
<evidence type="ECO:0000259" key="4">
    <source>
        <dbReference type="Pfam" id="PF01301"/>
    </source>
</evidence>
<name>A0A553K0N5_9ACTN</name>
<gene>
    <name evidence="5" type="ORF">FOJ82_09425</name>
</gene>
<dbReference type="SUPFAM" id="SSF51445">
    <property type="entry name" value="(Trans)glycosidases"/>
    <property type="match status" value="1"/>
</dbReference>
<keyword evidence="6" id="KW-1185">Reference proteome</keyword>
<dbReference type="InterPro" id="IPR017853">
    <property type="entry name" value="GH"/>
</dbReference>
<dbReference type="OrthoDB" id="9813184at2"/>
<sequence length="796" mass="85713">MSGSPVPGGRFGRLSPSIACLGVCRSRRGPPSEATGIWKRLQDSRDWHFRAPEGVPVASLRTIRVAPAPAPRPVPGSLGDERVSVNSRHVSVDGEPVFPVSGEIHYSRIPRELWDDVLRRARAGGLTHVAAYAFWNHHEDADGVLSFDGDLDVRHFLDLAVGHGLGLVLRLGPYVHSEARHGGLPDRIADAGWQVRTNDPGYLAEVEKWYAALFAQVQGLDLFGVQVDNELYDQPDHLVELRRIAERVGFSAPLWTATAWGAAQLPEDVFALYGGYTDSFWIEATDLRDDRSLTNFYPSPVRDDDGIGADHRKPSADSAGRVARSGERVEAPLGPIQDDHPFATCELGGGMVSAYHRRPVVTGRDVEALGLAKLASGSIWQGYYMYADGRNPRRGLQECHAVGEPNDFMELGYDFGAALTLDGVPRETWFRLRRQHLFLERWGAALATMPAVLPVGFPEPHDVTSLRWAVRSDGERGFLFVVNHQPSDVLPAHEGIAFEVVLDGLTISFPEFDVPADSAFVLPFGLEVGGVELEWATAQPVTEFTWQGLPLLVLAAVDGIEPRFGTAATMEVVDVVGPGDWWSVAVDGRTVAHVVVLSDPESLRLGVTDGRVVLGDAIVTSDRIESFEPDSVEVDHLGEAGTGFGPATYTLRLTDDGWLPVLPAPAGVATPVPWTALSGAGVAPAPQVAPNGRATVPTDWSAAATFSISAPEAGTLVLEWEGDVARAWDGDRLVSDAIFNGREWRITAAERAGAAELRIEILPLADGAPVLVCAGRPAGCHIAAARVEVPGSVQLA</sequence>
<dbReference type="EMBL" id="VKKG01000003">
    <property type="protein sequence ID" value="TRY18249.1"/>
    <property type="molecule type" value="Genomic_DNA"/>
</dbReference>
<comment type="caution">
    <text evidence="5">The sequence shown here is derived from an EMBL/GenBank/DDBJ whole genome shotgun (WGS) entry which is preliminary data.</text>
</comment>
<evidence type="ECO:0000313" key="6">
    <source>
        <dbReference type="Proteomes" id="UP000317638"/>
    </source>
</evidence>
<dbReference type="GO" id="GO:0005975">
    <property type="term" value="P:carbohydrate metabolic process"/>
    <property type="evidence" value="ECO:0007669"/>
    <property type="project" value="InterPro"/>
</dbReference>
<evidence type="ECO:0000256" key="3">
    <source>
        <dbReference type="SAM" id="MobiDB-lite"/>
    </source>
</evidence>
<dbReference type="PANTHER" id="PTHR23421">
    <property type="entry name" value="BETA-GALACTOSIDASE RELATED"/>
    <property type="match status" value="1"/>
</dbReference>
<accession>A0A553K0N5</accession>
<dbReference type="Pfam" id="PF01301">
    <property type="entry name" value="Glyco_hydro_35"/>
    <property type="match status" value="1"/>
</dbReference>
<protein>
    <recommendedName>
        <fullName evidence="4">Glycoside hydrolase 35 catalytic domain-containing protein</fullName>
    </recommendedName>
</protein>
<evidence type="ECO:0000313" key="5">
    <source>
        <dbReference type="EMBL" id="TRY18249.1"/>
    </source>
</evidence>
<dbReference type="AlphaFoldDB" id="A0A553K0N5"/>
<dbReference type="InterPro" id="IPR031330">
    <property type="entry name" value="Gly_Hdrlase_35_cat"/>
</dbReference>
<dbReference type="PRINTS" id="PR00742">
    <property type="entry name" value="GLHYDRLASE35"/>
</dbReference>